<organism evidence="2 3">
    <name type="scientific">Flexivirga alba</name>
    <dbReference type="NCBI Taxonomy" id="702742"/>
    <lineage>
        <taxon>Bacteria</taxon>
        <taxon>Bacillati</taxon>
        <taxon>Actinomycetota</taxon>
        <taxon>Actinomycetes</taxon>
        <taxon>Micrococcales</taxon>
        <taxon>Dermacoccaceae</taxon>
        <taxon>Flexivirga</taxon>
    </lineage>
</organism>
<keyword evidence="1" id="KW-1133">Transmembrane helix</keyword>
<feature type="transmembrane region" description="Helical" evidence="1">
    <location>
        <begin position="149"/>
        <end position="175"/>
    </location>
</feature>
<dbReference type="RefSeq" id="WP_382397949.1">
    <property type="nucleotide sequence ID" value="NZ_JBHSWH010000001.1"/>
</dbReference>
<evidence type="ECO:0000313" key="2">
    <source>
        <dbReference type="EMBL" id="MFC6704057.1"/>
    </source>
</evidence>
<protein>
    <submittedName>
        <fullName evidence="2">Uncharacterized protein</fullName>
    </submittedName>
</protein>
<keyword evidence="1" id="KW-0812">Transmembrane</keyword>
<proteinExistence type="predicted"/>
<dbReference type="EMBL" id="JBHSWH010000001">
    <property type="protein sequence ID" value="MFC6704057.1"/>
    <property type="molecule type" value="Genomic_DNA"/>
</dbReference>
<keyword evidence="1" id="KW-0472">Membrane</keyword>
<sequence>MPLPKRRGLALTIIGAILMLVVAPAAAGIGIWKGVSGGMNAVSDTAWVEPGGKVHVTGGEDQTILVEGRYSTGESLPSCDVTGPDGQPVTVDESTARLSMDWGGTAYSRAGTFKSSGAGDYSIDCSGHRAKVLSSSVANDVARRVLVPLGIGLGIGVLAFLAGVVLLIVGIIKLVNSGRERAQARVAAAGWPGGPQDPYRR</sequence>
<name>A0ABW2ABF6_9MICO</name>
<accession>A0ABW2ABF6</accession>
<dbReference type="Proteomes" id="UP001596298">
    <property type="component" value="Unassembled WGS sequence"/>
</dbReference>
<keyword evidence="3" id="KW-1185">Reference proteome</keyword>
<gene>
    <name evidence="2" type="ORF">ACFQDH_01915</name>
</gene>
<reference evidence="3" key="1">
    <citation type="journal article" date="2019" name="Int. J. Syst. Evol. Microbiol.">
        <title>The Global Catalogue of Microorganisms (GCM) 10K type strain sequencing project: providing services to taxonomists for standard genome sequencing and annotation.</title>
        <authorList>
            <consortium name="The Broad Institute Genomics Platform"/>
            <consortium name="The Broad Institute Genome Sequencing Center for Infectious Disease"/>
            <person name="Wu L."/>
            <person name="Ma J."/>
        </authorList>
    </citation>
    <scope>NUCLEOTIDE SEQUENCE [LARGE SCALE GENOMIC DNA]</scope>
    <source>
        <strain evidence="3">CCUG 58127</strain>
    </source>
</reference>
<comment type="caution">
    <text evidence="2">The sequence shown here is derived from an EMBL/GenBank/DDBJ whole genome shotgun (WGS) entry which is preliminary data.</text>
</comment>
<evidence type="ECO:0000313" key="3">
    <source>
        <dbReference type="Proteomes" id="UP001596298"/>
    </source>
</evidence>
<evidence type="ECO:0000256" key="1">
    <source>
        <dbReference type="SAM" id="Phobius"/>
    </source>
</evidence>